<keyword evidence="2" id="KW-0723">Serine/threonine-protein kinase</keyword>
<comment type="caution">
    <text evidence="15">The sequence shown here is derived from an EMBL/GenBank/DDBJ whole genome shotgun (WGS) entry which is preliminary data.</text>
</comment>
<dbReference type="InterPro" id="IPR000719">
    <property type="entry name" value="Prot_kinase_dom"/>
</dbReference>
<dbReference type="GO" id="GO:0010038">
    <property type="term" value="P:response to metal ion"/>
    <property type="evidence" value="ECO:0007669"/>
    <property type="project" value="UniProtKB-ARBA"/>
</dbReference>
<evidence type="ECO:0000256" key="5">
    <source>
        <dbReference type="ARBA" id="ARBA00022729"/>
    </source>
</evidence>
<feature type="domain" description="Protein kinase" evidence="14">
    <location>
        <begin position="548"/>
        <end position="825"/>
    </location>
</feature>
<dbReference type="Pfam" id="PF12819">
    <property type="entry name" value="Malectin_like"/>
    <property type="match status" value="1"/>
</dbReference>
<evidence type="ECO:0000313" key="16">
    <source>
        <dbReference type="Proteomes" id="UP000655225"/>
    </source>
</evidence>
<dbReference type="InterPro" id="IPR045272">
    <property type="entry name" value="ANXUR1/2-like"/>
</dbReference>
<evidence type="ECO:0000256" key="9">
    <source>
        <dbReference type="ARBA" id="ARBA00022989"/>
    </source>
</evidence>
<keyword evidence="5" id="KW-0732">Signal</keyword>
<keyword evidence="11" id="KW-0325">Glycoprotein</keyword>
<protein>
    <recommendedName>
        <fullName evidence="14">Protein kinase domain-containing protein</fullName>
    </recommendedName>
</protein>
<keyword evidence="7" id="KW-0418">Kinase</keyword>
<dbReference type="Gene3D" id="1.10.510.10">
    <property type="entry name" value="Transferase(Phosphotransferase) domain 1"/>
    <property type="match status" value="1"/>
</dbReference>
<gene>
    <name evidence="15" type="ORF">HHK36_015528</name>
</gene>
<dbReference type="PANTHER" id="PTHR34590:SF5">
    <property type="entry name" value="OS04G0586500 PROTEIN"/>
    <property type="match status" value="1"/>
</dbReference>
<evidence type="ECO:0000313" key="15">
    <source>
        <dbReference type="EMBL" id="KAF8399658.1"/>
    </source>
</evidence>
<dbReference type="GO" id="GO:0004674">
    <property type="term" value="F:protein serine/threonine kinase activity"/>
    <property type="evidence" value="ECO:0007669"/>
    <property type="project" value="UniProtKB-KW"/>
</dbReference>
<accession>A0A835DDQ7</accession>
<keyword evidence="9 13" id="KW-1133">Transmembrane helix</keyword>
<name>A0A835DDQ7_TETSI</name>
<dbReference type="OrthoDB" id="1720310at2759"/>
<evidence type="ECO:0000256" key="13">
    <source>
        <dbReference type="SAM" id="Phobius"/>
    </source>
</evidence>
<dbReference type="PROSITE" id="PS50011">
    <property type="entry name" value="PROTEIN_KINASE_DOM"/>
    <property type="match status" value="1"/>
</dbReference>
<dbReference type="InterPro" id="IPR008271">
    <property type="entry name" value="Ser/Thr_kinase_AS"/>
</dbReference>
<dbReference type="Pfam" id="PF07714">
    <property type="entry name" value="PK_Tyr_Ser-Thr"/>
    <property type="match status" value="1"/>
</dbReference>
<evidence type="ECO:0000256" key="10">
    <source>
        <dbReference type="ARBA" id="ARBA00023136"/>
    </source>
</evidence>
<feature type="transmembrane region" description="Helical" evidence="13">
    <location>
        <begin position="478"/>
        <end position="501"/>
    </location>
</feature>
<dbReference type="InterPro" id="IPR017441">
    <property type="entry name" value="Protein_kinase_ATP_BS"/>
</dbReference>
<dbReference type="AlphaFoldDB" id="A0A835DDQ7"/>
<dbReference type="GO" id="GO:0005524">
    <property type="term" value="F:ATP binding"/>
    <property type="evidence" value="ECO:0007669"/>
    <property type="project" value="UniProtKB-UniRule"/>
</dbReference>
<evidence type="ECO:0000256" key="11">
    <source>
        <dbReference type="ARBA" id="ARBA00023180"/>
    </source>
</evidence>
<sequence>MAWTMTPRALTQVVPVFIEEAKINVIAGFKVGTSTKRRFLVTSTSADNSSYVPSDLIFLNCGSSSFSPTPTSYGRQWTGDIGSKFLPSTGQHHNSTTSTATLQFQDDQVPKIPYMTARIFHFSPFTYSFPVSAGPKFLRLHFYPASYSGLDPSKAFFSVTTGRYTLLHNFSASLTADALNFAYFSREFSINVEENQRLINLTFTPSPDASDAYAFVNGIEIVSVAPNLYVRGRDVPLSLVGSLSLFYIDNTSALEMLYRLNVGGNYISPEDDTGMFRTWSQDEDYIFGSAVGAKPYNFSATIRYPKTVPAYTAPVSVYGTSRSMGPYANINKNYNLTWIFPADSGFNYLVRLHFCELPDFNLVNQRVFTIFINNLTAEKEMDVIYWSGGAGVPMYIDYVVMVPETNGGKQDLWLALHPNTESRSEYCDAILNGVEIFKLSNGDGNLAGLNPPQRVSVVGHPPEQPLQPLENSKKKKTIIITGAVLGGVVALFFLSLIIVLLKMRKKRTSCWVALFHHLGLKKNKTSSLQPNQCRTFSIIEIKAATNNFDETLVIGVGGFGKVYKGYIDGGATTVAIKRGNPTSHQGVHEFQTEIEILTQLRHLHLVSLIGYCQEEQEMILVYDYLANGTLRDHLYNTQKPPLPWKQRLKICIGAARGLHYLHTGAKRLIIHRDVKSTNILLDDKWVAKVSDFGLSKVGPVTVSQTHVSTVVKGSFGYLDPEYYRRQKLTEKSDVYSFGVVLWEVLCARPAVSRRVNEEEEETLAEWALCCHRNGTLDQMIDPYLRGKIAPECLTTFAEIAKKCLADRGMERPEMGDVLWDLEMALQRQDSADAEEGFVGGHLSRMKDEATVTINYEQRAGNFNSDVTPGIEFSELMMPMGR</sequence>
<keyword evidence="3" id="KW-0808">Transferase</keyword>
<dbReference type="InterPro" id="IPR001245">
    <property type="entry name" value="Ser-Thr/Tyr_kinase_cat_dom"/>
</dbReference>
<dbReference type="PROSITE" id="PS00107">
    <property type="entry name" value="PROTEIN_KINASE_ATP"/>
    <property type="match status" value="1"/>
</dbReference>
<dbReference type="FunFam" id="2.60.120.430:FF:000003">
    <property type="entry name" value="FERONIA receptor-like kinase"/>
    <property type="match status" value="1"/>
</dbReference>
<dbReference type="InterPro" id="IPR011009">
    <property type="entry name" value="Kinase-like_dom_sf"/>
</dbReference>
<dbReference type="FunFam" id="3.30.200.20:FF:000645">
    <property type="entry name" value="Receptor-like protein kinase FERONIA"/>
    <property type="match status" value="1"/>
</dbReference>
<proteinExistence type="predicted"/>
<keyword evidence="4 13" id="KW-0812">Transmembrane</keyword>
<dbReference type="InterPro" id="IPR024788">
    <property type="entry name" value="Malectin-like_Carb-bd_dom"/>
</dbReference>
<feature type="binding site" evidence="12">
    <location>
        <position position="577"/>
    </location>
    <ligand>
        <name>ATP</name>
        <dbReference type="ChEBI" id="CHEBI:30616"/>
    </ligand>
</feature>
<dbReference type="OMA" id="WANDAQY"/>
<dbReference type="PROSITE" id="PS00108">
    <property type="entry name" value="PROTEIN_KINASE_ST"/>
    <property type="match status" value="1"/>
</dbReference>
<dbReference type="Gene3D" id="3.30.200.20">
    <property type="entry name" value="Phosphorylase Kinase, domain 1"/>
    <property type="match status" value="1"/>
</dbReference>
<evidence type="ECO:0000256" key="6">
    <source>
        <dbReference type="ARBA" id="ARBA00022741"/>
    </source>
</evidence>
<evidence type="ECO:0000256" key="1">
    <source>
        <dbReference type="ARBA" id="ARBA00004479"/>
    </source>
</evidence>
<keyword evidence="8 12" id="KW-0067">ATP-binding</keyword>
<dbReference type="PANTHER" id="PTHR34590">
    <property type="entry name" value="OS03G0124300 PROTEIN-RELATED"/>
    <property type="match status" value="1"/>
</dbReference>
<comment type="subcellular location">
    <subcellularLocation>
        <location evidence="1">Membrane</location>
        <topology evidence="1">Single-pass type I membrane protein</topology>
    </subcellularLocation>
</comment>
<evidence type="ECO:0000256" key="8">
    <source>
        <dbReference type="ARBA" id="ARBA00022840"/>
    </source>
</evidence>
<evidence type="ECO:0000259" key="14">
    <source>
        <dbReference type="PROSITE" id="PS50011"/>
    </source>
</evidence>
<evidence type="ECO:0000256" key="7">
    <source>
        <dbReference type="ARBA" id="ARBA00022777"/>
    </source>
</evidence>
<dbReference type="Proteomes" id="UP000655225">
    <property type="component" value="Unassembled WGS sequence"/>
</dbReference>
<dbReference type="Gene3D" id="2.60.120.430">
    <property type="entry name" value="Galactose-binding lectin"/>
    <property type="match status" value="2"/>
</dbReference>
<keyword evidence="16" id="KW-1185">Reference proteome</keyword>
<evidence type="ECO:0000256" key="4">
    <source>
        <dbReference type="ARBA" id="ARBA00022692"/>
    </source>
</evidence>
<dbReference type="GO" id="GO:0016020">
    <property type="term" value="C:membrane"/>
    <property type="evidence" value="ECO:0007669"/>
    <property type="project" value="UniProtKB-SubCell"/>
</dbReference>
<evidence type="ECO:0000256" key="3">
    <source>
        <dbReference type="ARBA" id="ARBA00022679"/>
    </source>
</evidence>
<dbReference type="SUPFAM" id="SSF56112">
    <property type="entry name" value="Protein kinase-like (PK-like)"/>
    <property type="match status" value="1"/>
</dbReference>
<dbReference type="FunFam" id="2.60.120.430:FF:000007">
    <property type="entry name" value="FERONIA receptor-like kinase"/>
    <property type="match status" value="1"/>
</dbReference>
<keyword evidence="10 13" id="KW-0472">Membrane</keyword>
<evidence type="ECO:0000256" key="12">
    <source>
        <dbReference type="PROSITE-ProRule" id="PRU10141"/>
    </source>
</evidence>
<dbReference type="EMBL" id="JABCRI010000010">
    <property type="protein sequence ID" value="KAF8399658.1"/>
    <property type="molecule type" value="Genomic_DNA"/>
</dbReference>
<dbReference type="GO" id="GO:0004714">
    <property type="term" value="F:transmembrane receptor protein tyrosine kinase activity"/>
    <property type="evidence" value="ECO:0007669"/>
    <property type="project" value="InterPro"/>
</dbReference>
<dbReference type="SMART" id="SM00220">
    <property type="entry name" value="S_TKc"/>
    <property type="match status" value="1"/>
</dbReference>
<keyword evidence="6 12" id="KW-0547">Nucleotide-binding</keyword>
<reference evidence="15 16" key="1">
    <citation type="submission" date="2020-04" db="EMBL/GenBank/DDBJ databases">
        <title>Plant Genome Project.</title>
        <authorList>
            <person name="Zhang R.-G."/>
        </authorList>
    </citation>
    <scope>NUCLEOTIDE SEQUENCE [LARGE SCALE GENOMIC DNA]</scope>
    <source>
        <strain evidence="15">YNK0</strain>
        <tissue evidence="15">Leaf</tissue>
    </source>
</reference>
<evidence type="ECO:0000256" key="2">
    <source>
        <dbReference type="ARBA" id="ARBA00022527"/>
    </source>
</evidence>
<dbReference type="CDD" id="cd14066">
    <property type="entry name" value="STKc_IRAK"/>
    <property type="match status" value="1"/>
</dbReference>
<organism evidence="15 16">
    <name type="scientific">Tetracentron sinense</name>
    <name type="common">Spur-leaf</name>
    <dbReference type="NCBI Taxonomy" id="13715"/>
    <lineage>
        <taxon>Eukaryota</taxon>
        <taxon>Viridiplantae</taxon>
        <taxon>Streptophyta</taxon>
        <taxon>Embryophyta</taxon>
        <taxon>Tracheophyta</taxon>
        <taxon>Spermatophyta</taxon>
        <taxon>Magnoliopsida</taxon>
        <taxon>Trochodendrales</taxon>
        <taxon>Trochodendraceae</taxon>
        <taxon>Tetracentron</taxon>
    </lineage>
</organism>
<dbReference type="FunFam" id="1.10.510.10:FF:000252">
    <property type="entry name" value="Receptor-like protein kinase FERONIA"/>
    <property type="match status" value="1"/>
</dbReference>